<organism evidence="2 3">
    <name type="scientific">Proteobacteria bacterium 228</name>
    <dbReference type="NCBI Taxonomy" id="2083153"/>
    <lineage>
        <taxon>Bacteria</taxon>
        <taxon>Pseudomonadati</taxon>
        <taxon>Pseudomonadota</taxon>
    </lineage>
</organism>
<proteinExistence type="predicted"/>
<evidence type="ECO:0000313" key="3">
    <source>
        <dbReference type="Proteomes" id="UP000238196"/>
    </source>
</evidence>
<dbReference type="InterPro" id="IPR022742">
    <property type="entry name" value="Hydrolase_4"/>
</dbReference>
<reference evidence="2 3" key="1">
    <citation type="submission" date="2018-02" db="EMBL/GenBank/DDBJ databases">
        <title>novel marine gammaproteobacteria from coastal saline agro ecosystem.</title>
        <authorList>
            <person name="Krishnan R."/>
            <person name="Ramesh Kumar N."/>
        </authorList>
    </citation>
    <scope>NUCLEOTIDE SEQUENCE [LARGE SCALE GENOMIC DNA]</scope>
    <source>
        <strain evidence="2 3">228</strain>
    </source>
</reference>
<sequence length="350" mass="38894">MPVGSPTGILLLKVSMDFPSLATLQEQLPTFPCDVTDLPASLQQYAEHYGLSQLAQHYCATFELGGCDIAGMQINLCHFVPSATPLGTLLVVTGYTDHIGLFGKVYELALQHSLQVYVFDLPGHGLSSGERAGIDDFATYQSVLRAIVREYCLPAAGPLFAVGQSTGGGILLDALLHDTELAAAFSRVSALAPLLYPRRFFQIRCLYTLLSPFLKKVQRAFRSVSHDEGFNCFLQQDALQPETLSVSWIGALIRWTAMMEQSAPSDFPLQLLQGTDDTTVDAGTNMKAYRRLFPESQLHWIEGARHHMVNEADVWWQPISEHIGRYWQEGLQKYYEGVDSLSEVPIMRPH</sequence>
<evidence type="ECO:0000259" key="1">
    <source>
        <dbReference type="Pfam" id="PF12146"/>
    </source>
</evidence>
<dbReference type="Gene3D" id="3.40.50.1820">
    <property type="entry name" value="alpha/beta hydrolase"/>
    <property type="match status" value="1"/>
</dbReference>
<keyword evidence="2" id="KW-0378">Hydrolase</keyword>
<accession>A0A2S5KGX4</accession>
<dbReference type="Proteomes" id="UP000238196">
    <property type="component" value="Unassembled WGS sequence"/>
</dbReference>
<comment type="caution">
    <text evidence="2">The sequence shown here is derived from an EMBL/GenBank/DDBJ whole genome shotgun (WGS) entry which is preliminary data.</text>
</comment>
<dbReference type="InterPro" id="IPR051044">
    <property type="entry name" value="MAG_DAG_Lipase"/>
</dbReference>
<dbReference type="OrthoDB" id="5614837at2"/>
<name>A0A2S5KGX4_9PROT</name>
<protein>
    <submittedName>
        <fullName evidence="2">Alpha/beta hydrolase</fullName>
    </submittedName>
</protein>
<dbReference type="PANTHER" id="PTHR11614">
    <property type="entry name" value="PHOSPHOLIPASE-RELATED"/>
    <property type="match status" value="1"/>
</dbReference>
<dbReference type="EMBL" id="PRLP01000169">
    <property type="protein sequence ID" value="PPC74054.1"/>
    <property type="molecule type" value="Genomic_DNA"/>
</dbReference>
<feature type="domain" description="Serine aminopeptidase S33" evidence="1">
    <location>
        <begin position="85"/>
        <end position="313"/>
    </location>
</feature>
<dbReference type="Pfam" id="PF12146">
    <property type="entry name" value="Hydrolase_4"/>
    <property type="match status" value="1"/>
</dbReference>
<dbReference type="AlphaFoldDB" id="A0A2S5KGX4"/>
<evidence type="ECO:0000313" key="2">
    <source>
        <dbReference type="EMBL" id="PPC74054.1"/>
    </source>
</evidence>
<gene>
    <name evidence="2" type="ORF">C4K68_28510</name>
</gene>
<dbReference type="InterPro" id="IPR029058">
    <property type="entry name" value="AB_hydrolase_fold"/>
</dbReference>
<dbReference type="SUPFAM" id="SSF53474">
    <property type="entry name" value="alpha/beta-Hydrolases"/>
    <property type="match status" value="1"/>
</dbReference>
<dbReference type="GO" id="GO:0016787">
    <property type="term" value="F:hydrolase activity"/>
    <property type="evidence" value="ECO:0007669"/>
    <property type="project" value="UniProtKB-KW"/>
</dbReference>